<reference evidence="4 5" key="1">
    <citation type="submission" date="2017-03" db="EMBL/GenBank/DDBJ databases">
        <title>Widespread Adenine N6-methylation of Active Genes in Fungi.</title>
        <authorList>
            <consortium name="DOE Joint Genome Institute"/>
            <person name="Mondo S.J."/>
            <person name="Dannebaum R.O."/>
            <person name="Kuo R.C."/>
            <person name="Louie K.B."/>
            <person name="Bewick A.J."/>
            <person name="Labutti K."/>
            <person name="Haridas S."/>
            <person name="Kuo A."/>
            <person name="Salamov A."/>
            <person name="Ahrendt S.R."/>
            <person name="Lau R."/>
            <person name="Bowen B.P."/>
            <person name="Lipzen A."/>
            <person name="Sullivan W."/>
            <person name="Andreopoulos W.B."/>
            <person name="Clum A."/>
            <person name="Lindquist E."/>
            <person name="Daum C."/>
            <person name="Northen T.R."/>
            <person name="Ramamoorthy G."/>
            <person name="Schmitz R.J."/>
            <person name="Gryganskyi A."/>
            <person name="Culley D."/>
            <person name="Magnuson J."/>
            <person name="James T.Y."/>
            <person name="O'Malley M.A."/>
            <person name="Stajich J.E."/>
            <person name="Spatafora J.W."/>
            <person name="Visel A."/>
            <person name="Grigoriev I.V."/>
        </authorList>
    </citation>
    <scope>NUCLEOTIDE SEQUENCE [LARGE SCALE GENOMIC DNA]</scope>
    <source>
        <strain evidence="4 5">NRRL Y-17943</strain>
    </source>
</reference>
<protein>
    <submittedName>
        <fullName evidence="4">Uncharacterized protein</fullName>
    </submittedName>
</protein>
<dbReference type="AlphaFoldDB" id="A0A1Y1UT22"/>
<dbReference type="STRING" id="4999.A0A1Y1UT22"/>
<dbReference type="Proteomes" id="UP000193218">
    <property type="component" value="Unassembled WGS sequence"/>
</dbReference>
<feature type="coiled-coil region" evidence="2">
    <location>
        <begin position="480"/>
        <end position="507"/>
    </location>
</feature>
<evidence type="ECO:0000256" key="3">
    <source>
        <dbReference type="SAM" id="MobiDB-lite"/>
    </source>
</evidence>
<feature type="coiled-coil region" evidence="2">
    <location>
        <begin position="247"/>
        <end position="281"/>
    </location>
</feature>
<feature type="compositionally biased region" description="Low complexity" evidence="3">
    <location>
        <begin position="603"/>
        <end position="621"/>
    </location>
</feature>
<dbReference type="GeneID" id="33560612"/>
<evidence type="ECO:0000256" key="1">
    <source>
        <dbReference type="ARBA" id="ARBA00023054"/>
    </source>
</evidence>
<comment type="caution">
    <text evidence="4">The sequence shown here is derived from an EMBL/GenBank/DDBJ whole genome shotgun (WGS) entry which is preliminary data.</text>
</comment>
<feature type="compositionally biased region" description="Pro residues" evidence="3">
    <location>
        <begin position="184"/>
        <end position="193"/>
    </location>
</feature>
<feature type="region of interest" description="Disordered" evidence="3">
    <location>
        <begin position="778"/>
        <end position="806"/>
    </location>
</feature>
<accession>A0A1Y1UT22</accession>
<dbReference type="OrthoDB" id="2592022at2759"/>
<dbReference type="PANTHER" id="PTHR32083:SF48">
    <property type="entry name" value="TRANS-GOLGI NETWORK-LOCALIZED SYP41-INTERACTING PROTEIN 1"/>
    <property type="match status" value="1"/>
</dbReference>
<name>A0A1Y1UT22_9TREE</name>
<feature type="compositionally biased region" description="Low complexity" evidence="3">
    <location>
        <begin position="548"/>
        <end position="557"/>
    </location>
</feature>
<keyword evidence="1 2" id="KW-0175">Coiled coil</keyword>
<dbReference type="InParanoid" id="A0A1Y1UT22"/>
<feature type="region of interest" description="Disordered" evidence="3">
    <location>
        <begin position="824"/>
        <end position="857"/>
    </location>
</feature>
<feature type="compositionally biased region" description="Polar residues" evidence="3">
    <location>
        <begin position="834"/>
        <end position="843"/>
    </location>
</feature>
<evidence type="ECO:0000256" key="2">
    <source>
        <dbReference type="SAM" id="Coils"/>
    </source>
</evidence>
<feature type="compositionally biased region" description="Polar residues" evidence="3">
    <location>
        <begin position="196"/>
        <end position="212"/>
    </location>
</feature>
<gene>
    <name evidence="4" type="ORF">BD324DRAFT_654716</name>
</gene>
<feature type="region of interest" description="Disordered" evidence="3">
    <location>
        <begin position="544"/>
        <end position="563"/>
    </location>
</feature>
<feature type="region of interest" description="Disordered" evidence="3">
    <location>
        <begin position="184"/>
        <end position="224"/>
    </location>
</feature>
<sequence>MTMASPSLSPNHPLLAELASLRQQLGQYQKSSHQSASQAQAIRHELMAVKDANRALRARQSALENELEVLRKNPAPVPIPPSSTALTELSLAHRRLSAKLDLTEAALGSTQLELAASKQEIQRLVRDRDADLRALNEVRRVELEKEEALEWERGERRRVEEQKKLCDLALKEYSALVHSLNPYAVPPPTPRSPSPNILQSPPDLSSPTSASVDSPPVTPHSSADSISNLLIGQRGVRQLCNDFSSTLFAKEKELQTVQLRVDELEQTVTTLREQLNAETALRVTAQEDRAKALRDDGSAAKVVERYMIFTQKTHATIHLHLDNLRVRSAATQASLRSELNEIRQRFQDEVKRTDQLRVALDEMGEGFSRESAGRRREIGLRLSLLAEEEKRERKLEAWLDRVRKMRDGAEGAVIEPDMLETLLDEGVDAVSEPSASKQVKKKRSWRGLMSGKGKQKAIPLTQDTAVDNSVARVLLAEELAQTLNADLQKETERRLQLENERVEWLARQATNGIAPDAHGEHGEEGGIVFSLEEDVEALRKNSEEGIDLLSPTSTEPPLRTPSPLPDPSPLIDHLKELFDPLTSQFTPLQLDLHSLSHSLSSIRSSLPSASSSSPVSPTRPLFGDKKSTKLKLALRPSPFSDPVLLNILDSIHEVIEDARVDVEIALADQERVYRGFEALLGVEKSGAIQGKNVLSDAKEYLEEQEAKGTMYKLQKRVEDTEADITMIKTQLHRLEGMEVAEEDLSETDEEGERRSRSVWSTLHYRTVTPTIPKPFPLLQSSFLSDQSGQSDNDPRRRGTGLFSGMGSVGRSFSSTIVGAPRRVGGLASGLAGRSNVSTANPSPETRPEELPLVDDVE</sequence>
<evidence type="ECO:0000313" key="5">
    <source>
        <dbReference type="Proteomes" id="UP000193218"/>
    </source>
</evidence>
<organism evidence="4 5">
    <name type="scientific">Kockovaella imperatae</name>
    <dbReference type="NCBI Taxonomy" id="4999"/>
    <lineage>
        <taxon>Eukaryota</taxon>
        <taxon>Fungi</taxon>
        <taxon>Dikarya</taxon>
        <taxon>Basidiomycota</taxon>
        <taxon>Agaricomycotina</taxon>
        <taxon>Tremellomycetes</taxon>
        <taxon>Tremellales</taxon>
        <taxon>Cuniculitremaceae</taxon>
        <taxon>Kockovaella</taxon>
    </lineage>
</organism>
<feature type="region of interest" description="Disordered" evidence="3">
    <location>
        <begin position="603"/>
        <end position="622"/>
    </location>
</feature>
<feature type="coiled-coil region" evidence="2">
    <location>
        <begin position="46"/>
        <end position="73"/>
    </location>
</feature>
<evidence type="ECO:0000313" key="4">
    <source>
        <dbReference type="EMBL" id="ORX41163.1"/>
    </source>
</evidence>
<keyword evidence="5" id="KW-1185">Reference proteome</keyword>
<proteinExistence type="predicted"/>
<feature type="compositionally biased region" description="Polar residues" evidence="3">
    <location>
        <begin position="778"/>
        <end position="791"/>
    </location>
</feature>
<dbReference type="EMBL" id="NBSH01000001">
    <property type="protein sequence ID" value="ORX41163.1"/>
    <property type="molecule type" value="Genomic_DNA"/>
</dbReference>
<dbReference type="PANTHER" id="PTHR32083">
    <property type="entry name" value="CILIA AND FLAGELLA-ASSOCIATED PROTEIN 58-RELATED"/>
    <property type="match status" value="1"/>
</dbReference>
<dbReference type="GO" id="GO:0005856">
    <property type="term" value="C:cytoskeleton"/>
    <property type="evidence" value="ECO:0007669"/>
    <property type="project" value="TreeGrafter"/>
</dbReference>
<dbReference type="RefSeq" id="XP_021874842.1">
    <property type="nucleotide sequence ID" value="XM_022018803.1"/>
</dbReference>